<dbReference type="InterPro" id="IPR004358">
    <property type="entry name" value="Sig_transdc_His_kin-like_C"/>
</dbReference>
<dbReference type="InterPro" id="IPR036890">
    <property type="entry name" value="HATPase_C_sf"/>
</dbReference>
<name>A0A9J6RNC2_9GAMM</name>
<dbReference type="AlphaFoldDB" id="A0A9J6RNC2"/>
<feature type="transmembrane region" description="Helical" evidence="4">
    <location>
        <begin position="87"/>
        <end position="107"/>
    </location>
</feature>
<dbReference type="Pfam" id="PF00512">
    <property type="entry name" value="HisKA"/>
    <property type="match status" value="1"/>
</dbReference>
<feature type="domain" description="Histidine kinase" evidence="5">
    <location>
        <begin position="316"/>
        <end position="525"/>
    </location>
</feature>
<protein>
    <recommendedName>
        <fullName evidence="2">histidine kinase</fullName>
        <ecNumber evidence="2">2.7.13.3</ecNumber>
    </recommendedName>
</protein>
<dbReference type="Gene3D" id="3.30.450.20">
    <property type="entry name" value="PAS domain"/>
    <property type="match status" value="1"/>
</dbReference>
<dbReference type="Gene3D" id="3.30.565.10">
    <property type="entry name" value="Histidine kinase-like ATPase, C-terminal domain"/>
    <property type="match status" value="1"/>
</dbReference>
<reference evidence="6 7" key="1">
    <citation type="submission" date="2022-12" db="EMBL/GenBank/DDBJ databases">
        <title>Dasania phycosphaerae sp. nov., isolated from particulate material of the south coast of Korea.</title>
        <authorList>
            <person name="Jiang Y."/>
        </authorList>
    </citation>
    <scope>NUCLEOTIDE SEQUENCE [LARGE SCALE GENOMIC DNA]</scope>
    <source>
        <strain evidence="6 7">GY-19</strain>
    </source>
</reference>
<dbReference type="EC" id="2.7.13.3" evidence="2"/>
<dbReference type="InterPro" id="IPR036097">
    <property type="entry name" value="HisK_dim/P_sf"/>
</dbReference>
<feature type="transmembrane region" description="Helical" evidence="4">
    <location>
        <begin position="154"/>
        <end position="177"/>
    </location>
</feature>
<dbReference type="RefSeq" id="WP_258332185.1">
    <property type="nucleotide sequence ID" value="NZ_JAPTGG010000010.1"/>
</dbReference>
<keyword evidence="6" id="KW-0547">Nucleotide-binding</keyword>
<feature type="transmembrane region" description="Helical" evidence="4">
    <location>
        <begin position="113"/>
        <end position="142"/>
    </location>
</feature>
<sequence length="535" mass="59668">MKTSSLELAEQKTQAQNLTLLKVYSVYRLILAAGLLFSFYFFDENRIVGNIKPTLFIYAGYSYLIINMLSCGFILPRLKPLGKQRLFLTFFVDIVAILLIVDSTGGVKSGLGILLVVIIAASSIVITGQIATLLAAIASIFLLADTFRLIAQNYLTQSSIFPSGVLGLVLFATSFFIQSLSQRMRKSQLEAEQSAAQAQRQERLNQLIVQRMQTGIIVTDNSGRITTSNQAAKALLNNSNSDILPPVLFQQLSQWLSSPSIRHQPFKTSESGPEVQANFSGLDNEKETLIFLEDNRQITQRAQDIKLASLGRLTASIAHEIRNPLGAISHAAQLLKESTHLADADLRLSGIIQNHCQRMNQVIENILQLSRRKAPSIETINLNEWLEQFIIDFTQHHPDAVIRLLSLHPNCLATVDESQLQQVLSNLMENGIRYSKKKTGQGSLQLIVNIDDNKKLPYLDIVDDGEGISSEQQSHLFEPFFTTESSGTGLGLFIAREMCEANQIRLDYLINNGKSTFRLSFSHHEKRLSQHTPLN</sequence>
<dbReference type="Pfam" id="PF25323">
    <property type="entry name" value="6TM_PilS"/>
    <property type="match status" value="1"/>
</dbReference>
<keyword evidence="6" id="KW-0067">ATP-binding</keyword>
<dbReference type="SUPFAM" id="SSF55785">
    <property type="entry name" value="PYP-like sensor domain (PAS domain)"/>
    <property type="match status" value="1"/>
</dbReference>
<dbReference type="SMART" id="SM00388">
    <property type="entry name" value="HisKA"/>
    <property type="match status" value="1"/>
</dbReference>
<evidence type="ECO:0000256" key="1">
    <source>
        <dbReference type="ARBA" id="ARBA00000085"/>
    </source>
</evidence>
<organism evidence="6 7">
    <name type="scientific">Dasania phycosphaerae</name>
    <dbReference type="NCBI Taxonomy" id="2950436"/>
    <lineage>
        <taxon>Bacteria</taxon>
        <taxon>Pseudomonadati</taxon>
        <taxon>Pseudomonadota</taxon>
        <taxon>Gammaproteobacteria</taxon>
        <taxon>Cellvibrionales</taxon>
        <taxon>Spongiibacteraceae</taxon>
        <taxon>Dasania</taxon>
    </lineage>
</organism>
<proteinExistence type="predicted"/>
<dbReference type="InterPro" id="IPR035965">
    <property type="entry name" value="PAS-like_dom_sf"/>
</dbReference>
<comment type="caution">
    <text evidence="6">The sequence shown here is derived from an EMBL/GenBank/DDBJ whole genome shotgun (WGS) entry which is preliminary data.</text>
</comment>
<feature type="transmembrane region" description="Helical" evidence="4">
    <location>
        <begin position="21"/>
        <end position="42"/>
    </location>
</feature>
<gene>
    <name evidence="6" type="ORF">O0V09_12510</name>
</gene>
<evidence type="ECO:0000256" key="4">
    <source>
        <dbReference type="SAM" id="Phobius"/>
    </source>
</evidence>
<keyword evidence="4" id="KW-1133">Transmembrane helix</keyword>
<keyword evidence="4" id="KW-0812">Transmembrane</keyword>
<dbReference type="GO" id="GO:0000155">
    <property type="term" value="F:phosphorelay sensor kinase activity"/>
    <property type="evidence" value="ECO:0007669"/>
    <property type="project" value="InterPro"/>
</dbReference>
<dbReference type="InterPro" id="IPR005467">
    <property type="entry name" value="His_kinase_dom"/>
</dbReference>
<dbReference type="PROSITE" id="PS50109">
    <property type="entry name" value="HIS_KIN"/>
    <property type="match status" value="1"/>
</dbReference>
<dbReference type="SUPFAM" id="SSF47384">
    <property type="entry name" value="Homodimeric domain of signal transducing histidine kinase"/>
    <property type="match status" value="1"/>
</dbReference>
<evidence type="ECO:0000256" key="2">
    <source>
        <dbReference type="ARBA" id="ARBA00012438"/>
    </source>
</evidence>
<dbReference type="Pfam" id="PF02518">
    <property type="entry name" value="HATPase_c"/>
    <property type="match status" value="1"/>
</dbReference>
<dbReference type="Proteomes" id="UP001069090">
    <property type="component" value="Unassembled WGS sequence"/>
</dbReference>
<dbReference type="GO" id="GO:0005524">
    <property type="term" value="F:ATP binding"/>
    <property type="evidence" value="ECO:0007669"/>
    <property type="project" value="UniProtKB-KW"/>
</dbReference>
<keyword evidence="4" id="KW-0472">Membrane</keyword>
<dbReference type="PANTHER" id="PTHR43065">
    <property type="entry name" value="SENSOR HISTIDINE KINASE"/>
    <property type="match status" value="1"/>
</dbReference>
<dbReference type="InterPro" id="IPR003661">
    <property type="entry name" value="HisK_dim/P_dom"/>
</dbReference>
<dbReference type="SUPFAM" id="SSF55874">
    <property type="entry name" value="ATPase domain of HSP90 chaperone/DNA topoisomerase II/histidine kinase"/>
    <property type="match status" value="1"/>
</dbReference>
<dbReference type="Gene3D" id="1.10.287.130">
    <property type="match status" value="1"/>
</dbReference>
<dbReference type="PANTHER" id="PTHR43065:SF52">
    <property type="entry name" value="SENSOR PROTEIN KINASE PILS"/>
    <property type="match status" value="1"/>
</dbReference>
<dbReference type="SMART" id="SM00387">
    <property type="entry name" value="HATPase_c"/>
    <property type="match status" value="1"/>
</dbReference>
<keyword evidence="7" id="KW-1185">Reference proteome</keyword>
<dbReference type="PRINTS" id="PR00344">
    <property type="entry name" value="BCTRLSENSOR"/>
</dbReference>
<evidence type="ECO:0000256" key="3">
    <source>
        <dbReference type="ARBA" id="ARBA00022553"/>
    </source>
</evidence>
<feature type="transmembrane region" description="Helical" evidence="4">
    <location>
        <begin position="54"/>
        <end position="75"/>
    </location>
</feature>
<accession>A0A9J6RNC2</accession>
<keyword evidence="3" id="KW-0597">Phosphoprotein</keyword>
<dbReference type="CDD" id="cd00082">
    <property type="entry name" value="HisKA"/>
    <property type="match status" value="1"/>
</dbReference>
<dbReference type="InterPro" id="IPR003594">
    <property type="entry name" value="HATPase_dom"/>
</dbReference>
<comment type="catalytic activity">
    <reaction evidence="1">
        <text>ATP + protein L-histidine = ADP + protein N-phospho-L-histidine.</text>
        <dbReference type="EC" id="2.7.13.3"/>
    </reaction>
</comment>
<evidence type="ECO:0000313" key="7">
    <source>
        <dbReference type="Proteomes" id="UP001069090"/>
    </source>
</evidence>
<evidence type="ECO:0000259" key="5">
    <source>
        <dbReference type="PROSITE" id="PS50109"/>
    </source>
</evidence>
<dbReference type="EMBL" id="JAPTGG010000010">
    <property type="protein sequence ID" value="MCZ0866027.1"/>
    <property type="molecule type" value="Genomic_DNA"/>
</dbReference>
<evidence type="ECO:0000313" key="6">
    <source>
        <dbReference type="EMBL" id="MCZ0866027.1"/>
    </source>
</evidence>